<dbReference type="InParanoid" id="A0A251U4L3"/>
<dbReference type="Proteomes" id="UP000215914">
    <property type="component" value="Chromosome 8"/>
</dbReference>
<dbReference type="InterPro" id="IPR000157">
    <property type="entry name" value="TIR_dom"/>
</dbReference>
<feature type="region of interest" description="Disordered" evidence="6">
    <location>
        <begin position="48"/>
        <end position="73"/>
    </location>
</feature>
<dbReference type="EMBL" id="CM007897">
    <property type="protein sequence ID" value="OTG17231.1"/>
    <property type="molecule type" value="Genomic_DNA"/>
</dbReference>
<dbReference type="SUPFAM" id="SSF52058">
    <property type="entry name" value="L domain-like"/>
    <property type="match status" value="2"/>
</dbReference>
<proteinExistence type="predicted"/>
<evidence type="ECO:0000256" key="6">
    <source>
        <dbReference type="SAM" id="MobiDB-lite"/>
    </source>
</evidence>
<evidence type="ECO:0000256" key="4">
    <source>
        <dbReference type="ARBA" id="ARBA00023027"/>
    </source>
</evidence>
<dbReference type="PROSITE" id="PS50104">
    <property type="entry name" value="TIR"/>
    <property type="match status" value="1"/>
</dbReference>
<dbReference type="Pfam" id="PF00931">
    <property type="entry name" value="NB-ARC"/>
    <property type="match status" value="1"/>
</dbReference>
<dbReference type="FunFam" id="1.10.8.430:FF:000002">
    <property type="entry name" value="Disease resistance protein (TIR-NBS-LRR class)"/>
    <property type="match status" value="1"/>
</dbReference>
<dbReference type="OrthoDB" id="8195690at2759"/>
<dbReference type="FunFam" id="3.40.50.10140:FF:000007">
    <property type="entry name" value="Disease resistance protein (TIR-NBS-LRR class)"/>
    <property type="match status" value="1"/>
</dbReference>
<dbReference type="Gene3D" id="3.40.50.300">
    <property type="entry name" value="P-loop containing nucleotide triphosphate hydrolases"/>
    <property type="match status" value="1"/>
</dbReference>
<organism evidence="8 9">
    <name type="scientific">Helianthus annuus</name>
    <name type="common">Common sunflower</name>
    <dbReference type="NCBI Taxonomy" id="4232"/>
    <lineage>
        <taxon>Eukaryota</taxon>
        <taxon>Viridiplantae</taxon>
        <taxon>Streptophyta</taxon>
        <taxon>Embryophyta</taxon>
        <taxon>Tracheophyta</taxon>
        <taxon>Spermatophyta</taxon>
        <taxon>Magnoliopsida</taxon>
        <taxon>eudicotyledons</taxon>
        <taxon>Gunneridae</taxon>
        <taxon>Pentapetalae</taxon>
        <taxon>asterids</taxon>
        <taxon>campanulids</taxon>
        <taxon>Asterales</taxon>
        <taxon>Asteraceae</taxon>
        <taxon>Asteroideae</taxon>
        <taxon>Heliantheae alliance</taxon>
        <taxon>Heliantheae</taxon>
        <taxon>Helianthus</taxon>
    </lineage>
</organism>
<keyword evidence="3" id="KW-0677">Repeat</keyword>
<dbReference type="PANTHER" id="PTHR11017">
    <property type="entry name" value="LEUCINE-RICH REPEAT-CONTAINING PROTEIN"/>
    <property type="match status" value="1"/>
</dbReference>
<dbReference type="GO" id="GO:0061809">
    <property type="term" value="F:NAD+ nucleosidase activity, cyclic ADP-ribose generating"/>
    <property type="evidence" value="ECO:0007669"/>
    <property type="project" value="UniProtKB-EC"/>
</dbReference>
<dbReference type="PRINTS" id="PR00364">
    <property type="entry name" value="DISEASERSIST"/>
</dbReference>
<accession>A0A251U4L3</accession>
<dbReference type="PROSITE" id="PS51450">
    <property type="entry name" value="LRR"/>
    <property type="match status" value="1"/>
</dbReference>
<keyword evidence="4" id="KW-0520">NAD</keyword>
<evidence type="ECO:0000259" key="7">
    <source>
        <dbReference type="PROSITE" id="PS50104"/>
    </source>
</evidence>
<protein>
    <recommendedName>
        <fullName evidence="1">ADP-ribosyl cyclase/cyclic ADP-ribose hydrolase</fullName>
        <ecNumber evidence="1">3.2.2.6</ecNumber>
    </recommendedName>
</protein>
<dbReference type="OMA" id="ICRREST"/>
<reference evidence="9" key="1">
    <citation type="journal article" date="2017" name="Nature">
        <title>The sunflower genome provides insights into oil metabolism, flowering and Asterid evolution.</title>
        <authorList>
            <person name="Badouin H."/>
            <person name="Gouzy J."/>
            <person name="Grassa C.J."/>
            <person name="Murat F."/>
            <person name="Staton S.E."/>
            <person name="Cottret L."/>
            <person name="Lelandais-Briere C."/>
            <person name="Owens G.L."/>
            <person name="Carrere S."/>
            <person name="Mayjonade B."/>
            <person name="Legrand L."/>
            <person name="Gill N."/>
            <person name="Kane N.C."/>
            <person name="Bowers J.E."/>
            <person name="Hubner S."/>
            <person name="Bellec A."/>
            <person name="Berard A."/>
            <person name="Berges H."/>
            <person name="Blanchet N."/>
            <person name="Boniface M.C."/>
            <person name="Brunel D."/>
            <person name="Catrice O."/>
            <person name="Chaidir N."/>
            <person name="Claudel C."/>
            <person name="Donnadieu C."/>
            <person name="Faraut T."/>
            <person name="Fievet G."/>
            <person name="Helmstetter N."/>
            <person name="King M."/>
            <person name="Knapp S.J."/>
            <person name="Lai Z."/>
            <person name="Le Paslier M.C."/>
            <person name="Lippi Y."/>
            <person name="Lorenzon L."/>
            <person name="Mandel J.R."/>
            <person name="Marage G."/>
            <person name="Marchand G."/>
            <person name="Marquand E."/>
            <person name="Bret-Mestries E."/>
            <person name="Morien E."/>
            <person name="Nambeesan S."/>
            <person name="Nguyen T."/>
            <person name="Pegot-Espagnet P."/>
            <person name="Pouilly N."/>
            <person name="Raftis F."/>
            <person name="Sallet E."/>
            <person name="Schiex T."/>
            <person name="Thomas J."/>
            <person name="Vandecasteele C."/>
            <person name="Vares D."/>
            <person name="Vear F."/>
            <person name="Vautrin S."/>
            <person name="Crespi M."/>
            <person name="Mangin B."/>
            <person name="Burke J.M."/>
            <person name="Salse J."/>
            <person name="Munos S."/>
            <person name="Vincourt P."/>
            <person name="Rieseberg L.H."/>
            <person name="Langlade N.B."/>
        </authorList>
    </citation>
    <scope>NUCLEOTIDE SEQUENCE [LARGE SCALE GENOMIC DNA]</scope>
    <source>
        <strain evidence="9">cv. SF193</strain>
    </source>
</reference>
<dbReference type="Pfam" id="PF23282">
    <property type="entry name" value="WHD_ROQ1"/>
    <property type="match status" value="1"/>
</dbReference>
<dbReference type="Gene3D" id="3.40.50.10140">
    <property type="entry name" value="Toll/interleukin-1 receptor homology (TIR) domain"/>
    <property type="match status" value="1"/>
</dbReference>
<dbReference type="PANTHER" id="PTHR11017:SF340">
    <property type="entry name" value="NB-ARC-RELATED"/>
    <property type="match status" value="1"/>
</dbReference>
<dbReference type="InterPro" id="IPR035897">
    <property type="entry name" value="Toll_tir_struct_dom_sf"/>
</dbReference>
<dbReference type="SMART" id="SM00255">
    <property type="entry name" value="TIR"/>
    <property type="match status" value="1"/>
</dbReference>
<evidence type="ECO:0000256" key="3">
    <source>
        <dbReference type="ARBA" id="ARBA00022737"/>
    </source>
</evidence>
<dbReference type="InterPro" id="IPR042197">
    <property type="entry name" value="Apaf_helical"/>
</dbReference>
<dbReference type="SUPFAM" id="SSF52540">
    <property type="entry name" value="P-loop containing nucleoside triphosphate hydrolases"/>
    <property type="match status" value="1"/>
</dbReference>
<evidence type="ECO:0000256" key="2">
    <source>
        <dbReference type="ARBA" id="ARBA00022614"/>
    </source>
</evidence>
<dbReference type="GO" id="GO:0006952">
    <property type="term" value="P:defense response"/>
    <property type="evidence" value="ECO:0007669"/>
    <property type="project" value="InterPro"/>
</dbReference>
<sequence>MAVEFMETLNENISANTGLSPNTLFTLFATGVTVYYMVSVFFRGSSDHHQQHTPMSSEEEEVQSRSMASSSSSSSHSLKYEVFLSFRGEDTRKNFVDHLYEDLVQQGIHTYKDDETLPRGESIGPTLLKAIQESRIALVVFSPNYADSSWCLDELACIMECRDTSRQIVMPVFYHVNPSDVRNQKGKYGKAFSKHERKNKQKVESWRNALEKAGNLSGWVINDTQNSYEAKCIKEIVDTISKSLPTLTTNANKKLIGIEARLRDLKSKLKIGSDGVHMVGIWGVGGGGKTTLASAAYAELSHQFEGHCFLQNIREESNKHGLEKLQEKILSLVLKTKDIVVGSEIEGRSMIERKLRSKRVLVVLDDVDNVKQLEELAGAHDWFGEGSRIIITTRDEHLLSTRYADEVYEVSLLSHDEAMELFRRHAYRKDKPIEDYEMLSKEAVSYADGLPLALEVLGSFLYDKNKDEWKCALARLKDIPDDEVTKRLKISYDGLTADQKVLFLDIACFFRGESKEEAMKVLDACDLHPGIGIKVLVQKSLIKVDSDGDFEMHDLIEEMAHNIVRGEHPKNPEKHSRILKEEDLAYLCDMGADAPPMETEVLLYNEHPRLSDVVANMKKLRWIRLDDYPASSFPSNFQPKELGYLELHKSQQKELWHGYKSLPNLKFLNLEGSCNLIKTPDFEGLPCLERLILEDCKSLEEIHPSIGYHKRLVFVDMSYCSGLKRFPPIIEMKKLETLDLSYCSKLQEFPDIQSNKSLPNLKILNLSNSKNLIKTPDFEGLPCLERLILEYCESLEEIHPSIGYHKRLVYVNLTLCTALKRFPPIIHMKKLETLDLTSCYELQQCPDIQSNMDSLVTLDLCNTGIEIIPPSVGRFCTNLVSLNLRGCSKLNLPQFPRSLRKLDLSNYNLGDGDIPSDIFCESLNLQVLDLSLNNFSTLPSGISRLPGLKLLNLSHCINLVEFPDLPSSIAILRAEGCPSLEIVRDLSDYKWLWKVSLLGVVKLNKRVLLSMLEENAVKDRFMSVLLPVVEPSSIYTKLVTLQLPHNWYSDFSGFLLSLRVPDSHYVTDTYHIVIKQEMSTDHPEEFGEDWEQRKFGEDHSEKFNNDLGPYDSEGVGTDYSHESDEDWEQCNYEGVGYVPFSSLRHIPWFNPTYTQNISFQAEDVYNRMNNLGLNVELVRSKSKIGDLNEHPIDYSECWDEEYEDNKTFEITYDSQSSKTQISWKHL</sequence>
<dbReference type="InterPro" id="IPR001611">
    <property type="entry name" value="Leu-rich_rpt"/>
</dbReference>
<dbReference type="GO" id="GO:0007165">
    <property type="term" value="P:signal transduction"/>
    <property type="evidence" value="ECO:0007669"/>
    <property type="project" value="InterPro"/>
</dbReference>
<feature type="domain" description="TIR" evidence="7">
    <location>
        <begin position="78"/>
        <end position="244"/>
    </location>
</feature>
<evidence type="ECO:0000313" key="8">
    <source>
        <dbReference type="EMBL" id="OTG17231.1"/>
    </source>
</evidence>
<dbReference type="InterPro" id="IPR002182">
    <property type="entry name" value="NB-ARC"/>
</dbReference>
<dbReference type="FunCoup" id="A0A251U4L3">
    <property type="interactions" value="245"/>
</dbReference>
<dbReference type="InterPro" id="IPR058192">
    <property type="entry name" value="WHD_ROQ1-like"/>
</dbReference>
<feature type="compositionally biased region" description="Low complexity" evidence="6">
    <location>
        <begin position="64"/>
        <end position="73"/>
    </location>
</feature>
<dbReference type="EC" id="3.2.2.6" evidence="1"/>
<dbReference type="InterPro" id="IPR027417">
    <property type="entry name" value="P-loop_NTPase"/>
</dbReference>
<keyword evidence="9" id="KW-1185">Reference proteome</keyword>
<evidence type="ECO:0000313" key="9">
    <source>
        <dbReference type="Proteomes" id="UP000215914"/>
    </source>
</evidence>
<dbReference type="Pfam" id="PF01582">
    <property type="entry name" value="TIR"/>
    <property type="match status" value="1"/>
</dbReference>
<dbReference type="InterPro" id="IPR032675">
    <property type="entry name" value="LRR_dom_sf"/>
</dbReference>
<name>A0A251U4L3_HELAN</name>
<gene>
    <name evidence="8" type="ORF">HannXRQ_Chr08g0209741</name>
</gene>
<dbReference type="Gene3D" id="3.80.10.10">
    <property type="entry name" value="Ribonuclease Inhibitor"/>
    <property type="match status" value="3"/>
</dbReference>
<dbReference type="InterPro" id="IPR044974">
    <property type="entry name" value="Disease_R_plants"/>
</dbReference>
<keyword evidence="2" id="KW-0433">Leucine-rich repeat</keyword>
<evidence type="ECO:0000256" key="1">
    <source>
        <dbReference type="ARBA" id="ARBA00011982"/>
    </source>
</evidence>
<evidence type="ECO:0000256" key="5">
    <source>
        <dbReference type="ARBA" id="ARBA00047304"/>
    </source>
</evidence>
<dbReference type="GO" id="GO:0043531">
    <property type="term" value="F:ADP binding"/>
    <property type="evidence" value="ECO:0007669"/>
    <property type="project" value="InterPro"/>
</dbReference>
<dbReference type="Pfam" id="PF00560">
    <property type="entry name" value="LRR_1"/>
    <property type="match status" value="1"/>
</dbReference>
<dbReference type="SUPFAM" id="SSF52200">
    <property type="entry name" value="Toll/Interleukin receptor TIR domain"/>
    <property type="match status" value="1"/>
</dbReference>
<dbReference type="AlphaFoldDB" id="A0A251U4L3"/>
<comment type="catalytic activity">
    <reaction evidence="5">
        <text>NAD(+) + H2O = ADP-D-ribose + nicotinamide + H(+)</text>
        <dbReference type="Rhea" id="RHEA:16301"/>
        <dbReference type="ChEBI" id="CHEBI:15377"/>
        <dbReference type="ChEBI" id="CHEBI:15378"/>
        <dbReference type="ChEBI" id="CHEBI:17154"/>
        <dbReference type="ChEBI" id="CHEBI:57540"/>
        <dbReference type="ChEBI" id="CHEBI:57967"/>
        <dbReference type="EC" id="3.2.2.6"/>
    </reaction>
    <physiologicalReaction direction="left-to-right" evidence="5">
        <dbReference type="Rhea" id="RHEA:16302"/>
    </physiologicalReaction>
</comment>
<dbReference type="Gene3D" id="1.10.8.430">
    <property type="entry name" value="Helical domain of apoptotic protease-activating factors"/>
    <property type="match status" value="1"/>
</dbReference>